<name>A0ABY6UG64_BIOOC</name>
<sequence>MALLDQYRDAALSLSELPLPVSFELPLPLELPLRSSTKSSPVLSEVSHRRFLESKARPTGRKQLPGHLDRSAFVTTVERDVCGGPIIGEFDIKRRRVWRKCKARRDEILIAGGIIHSILCIVNSKAVTCLERAEVGEIVSPPERKARRISVIATVGLLRRTVIVQLLSGVVVVNILALALQLVNRILDGPDATGGRMLGDANGITQTPANHVAICVVDPIIVLADEGKVEATDLRAT</sequence>
<reference evidence="2 3" key="1">
    <citation type="submission" date="2019-06" db="EMBL/GenBank/DDBJ databases">
        <authorList>
            <person name="Broberg M."/>
        </authorList>
    </citation>
    <scope>NUCLEOTIDE SEQUENCE [LARGE SCALE GENOMIC DNA]</scope>
</reference>
<proteinExistence type="predicted"/>
<keyword evidence="1" id="KW-0472">Membrane</keyword>
<keyword evidence="1" id="KW-0812">Transmembrane</keyword>
<feature type="transmembrane region" description="Helical" evidence="1">
    <location>
        <begin position="162"/>
        <end position="183"/>
    </location>
</feature>
<protein>
    <submittedName>
        <fullName evidence="2">Uncharacterized protein</fullName>
    </submittedName>
</protein>
<gene>
    <name evidence="2" type="ORF">CLO192961_LOCUS245237</name>
</gene>
<keyword evidence="3" id="KW-1185">Reference proteome</keyword>
<evidence type="ECO:0000313" key="3">
    <source>
        <dbReference type="Proteomes" id="UP000766486"/>
    </source>
</evidence>
<evidence type="ECO:0000256" key="1">
    <source>
        <dbReference type="SAM" id="Phobius"/>
    </source>
</evidence>
<dbReference type="Proteomes" id="UP000766486">
    <property type="component" value="Unassembled WGS sequence"/>
</dbReference>
<accession>A0ABY6UG64</accession>
<keyword evidence="1" id="KW-1133">Transmembrane helix</keyword>
<organism evidence="2 3">
    <name type="scientific">Bionectria ochroleuca</name>
    <name type="common">Gliocladium roseum</name>
    <dbReference type="NCBI Taxonomy" id="29856"/>
    <lineage>
        <taxon>Eukaryota</taxon>
        <taxon>Fungi</taxon>
        <taxon>Dikarya</taxon>
        <taxon>Ascomycota</taxon>
        <taxon>Pezizomycotina</taxon>
        <taxon>Sordariomycetes</taxon>
        <taxon>Hypocreomycetidae</taxon>
        <taxon>Hypocreales</taxon>
        <taxon>Bionectriaceae</taxon>
        <taxon>Clonostachys</taxon>
    </lineage>
</organism>
<comment type="caution">
    <text evidence="2">The sequence shown here is derived from an EMBL/GenBank/DDBJ whole genome shotgun (WGS) entry which is preliminary data.</text>
</comment>
<evidence type="ECO:0000313" key="2">
    <source>
        <dbReference type="EMBL" id="VUC28847.1"/>
    </source>
</evidence>
<dbReference type="EMBL" id="CABFNS010000794">
    <property type="protein sequence ID" value="VUC28847.1"/>
    <property type="molecule type" value="Genomic_DNA"/>
</dbReference>